<comment type="caution">
    <text evidence="2">The sequence shown here is derived from an EMBL/GenBank/DDBJ whole genome shotgun (WGS) entry which is preliminary data.</text>
</comment>
<evidence type="ECO:0000259" key="1">
    <source>
        <dbReference type="PROSITE" id="PS50943"/>
    </source>
</evidence>
<dbReference type="CDD" id="cd00093">
    <property type="entry name" value="HTH_XRE"/>
    <property type="match status" value="1"/>
</dbReference>
<evidence type="ECO:0000313" key="2">
    <source>
        <dbReference type="EMBL" id="MCD2167460.1"/>
    </source>
</evidence>
<gene>
    <name evidence="2" type="ORF">LPW39_20260</name>
</gene>
<dbReference type="Proteomes" id="UP001199260">
    <property type="component" value="Unassembled WGS sequence"/>
</dbReference>
<dbReference type="PROSITE" id="PS50943">
    <property type="entry name" value="HTH_CROC1"/>
    <property type="match status" value="1"/>
</dbReference>
<dbReference type="InterPro" id="IPR010982">
    <property type="entry name" value="Lambda_DNA-bd_dom_sf"/>
</dbReference>
<reference evidence="2 3" key="1">
    <citation type="submission" date="2021-11" db="EMBL/GenBank/DDBJ databases">
        <title>Genome sequence.</title>
        <authorList>
            <person name="Sun Q."/>
        </authorList>
    </citation>
    <scope>NUCLEOTIDE SEQUENCE [LARGE SCALE GENOMIC DNA]</scope>
    <source>
        <strain evidence="2 3">KCTC 12005</strain>
    </source>
</reference>
<dbReference type="Pfam" id="PF01381">
    <property type="entry name" value="HTH_3"/>
    <property type="match status" value="1"/>
</dbReference>
<organism evidence="2 3">
    <name type="scientific">Comamonas koreensis</name>
    <dbReference type="NCBI Taxonomy" id="160825"/>
    <lineage>
        <taxon>Bacteria</taxon>
        <taxon>Pseudomonadati</taxon>
        <taxon>Pseudomonadota</taxon>
        <taxon>Betaproteobacteria</taxon>
        <taxon>Burkholderiales</taxon>
        <taxon>Comamonadaceae</taxon>
        <taxon>Comamonas</taxon>
    </lineage>
</organism>
<accession>A0AAW4Y257</accession>
<protein>
    <submittedName>
        <fullName evidence="2">Helix-turn-helix domain-containing protein</fullName>
    </submittedName>
</protein>
<dbReference type="SMART" id="SM00530">
    <property type="entry name" value="HTH_XRE"/>
    <property type="match status" value="1"/>
</dbReference>
<dbReference type="GO" id="GO:0003677">
    <property type="term" value="F:DNA binding"/>
    <property type="evidence" value="ECO:0007669"/>
    <property type="project" value="InterPro"/>
</dbReference>
<dbReference type="Gene3D" id="1.10.260.40">
    <property type="entry name" value="lambda repressor-like DNA-binding domains"/>
    <property type="match status" value="1"/>
</dbReference>
<dbReference type="SUPFAM" id="SSF47413">
    <property type="entry name" value="lambda repressor-like DNA-binding domains"/>
    <property type="match status" value="1"/>
</dbReference>
<dbReference type="EMBL" id="JAJNCT010000028">
    <property type="protein sequence ID" value="MCD2167460.1"/>
    <property type="molecule type" value="Genomic_DNA"/>
</dbReference>
<dbReference type="AlphaFoldDB" id="A0AAW4Y257"/>
<feature type="domain" description="HTH cro/C1-type" evidence="1">
    <location>
        <begin position="11"/>
        <end position="65"/>
    </location>
</feature>
<sequence length="107" mass="11677">MRSLKDLSVELTKAQQASKLSAVELAKRTGLSDQSVRSMLHGEAAPRFTNAVALADALGLEFVLVPKAAAQSMRASQERPPNRMLSDVERRLERLESQVEGKFQGLG</sequence>
<dbReference type="RefSeq" id="WP_230779303.1">
    <property type="nucleotide sequence ID" value="NZ_JAJNCT010000028.1"/>
</dbReference>
<proteinExistence type="predicted"/>
<dbReference type="InterPro" id="IPR001387">
    <property type="entry name" value="Cro/C1-type_HTH"/>
</dbReference>
<evidence type="ECO:0000313" key="3">
    <source>
        <dbReference type="Proteomes" id="UP001199260"/>
    </source>
</evidence>
<name>A0AAW4Y257_9BURK</name>
<keyword evidence="3" id="KW-1185">Reference proteome</keyword>